<evidence type="ECO:0000256" key="1">
    <source>
        <dbReference type="SAM" id="MobiDB-lite"/>
    </source>
</evidence>
<dbReference type="Proteomes" id="UP001357485">
    <property type="component" value="Unassembled WGS sequence"/>
</dbReference>
<gene>
    <name evidence="2" type="ORF">LTR16_004349</name>
</gene>
<feature type="region of interest" description="Disordered" evidence="1">
    <location>
        <begin position="162"/>
        <end position="200"/>
    </location>
</feature>
<evidence type="ECO:0000313" key="2">
    <source>
        <dbReference type="EMBL" id="KAK5121371.1"/>
    </source>
</evidence>
<sequence length="319" mass="34852">MRSTQATVVEKMRALVVDDVFQAENALPKLAWIYALTNGTGVDVPPLCHELFATDAWMPRPEDAEIPRHTHLKPLDELKKALTTLTNFLDELRRSSRSNQPQWWNNNWRQTPTRKQRRTTVAGWMKACANSTAIAQRMQDLRRSMYPMAQALRNRLEAEGLGAQGAREAGAGNAPAAGAAGGSPPHGQSSPGCFKPSAEDFNDAASMAGWEDDATNLVEDPAARHATNSPPAEQVTDGALRDLYAELAISFRTYGDNNASTGGNNNDQRNVSVLNPAAASFVPSLLPTRPRSTEESVNRWRNDIPRGSSPDEPSSPREP</sequence>
<feature type="compositionally biased region" description="Low complexity" evidence="1">
    <location>
        <begin position="165"/>
        <end position="192"/>
    </location>
</feature>
<accession>A0ABR0KS42</accession>
<feature type="region of interest" description="Disordered" evidence="1">
    <location>
        <begin position="280"/>
        <end position="319"/>
    </location>
</feature>
<proteinExistence type="predicted"/>
<comment type="caution">
    <text evidence="2">The sequence shown here is derived from an EMBL/GenBank/DDBJ whole genome shotgun (WGS) entry which is preliminary data.</text>
</comment>
<evidence type="ECO:0000313" key="3">
    <source>
        <dbReference type="Proteomes" id="UP001357485"/>
    </source>
</evidence>
<feature type="compositionally biased region" description="Basic and acidic residues" evidence="1">
    <location>
        <begin position="291"/>
        <end position="304"/>
    </location>
</feature>
<organism evidence="2 3">
    <name type="scientific">Cryomyces antarcticus</name>
    <dbReference type="NCBI Taxonomy" id="329879"/>
    <lineage>
        <taxon>Eukaryota</taxon>
        <taxon>Fungi</taxon>
        <taxon>Dikarya</taxon>
        <taxon>Ascomycota</taxon>
        <taxon>Pezizomycotina</taxon>
        <taxon>Dothideomycetes</taxon>
        <taxon>Dothideomycetes incertae sedis</taxon>
        <taxon>Cryomyces</taxon>
    </lineage>
</organism>
<keyword evidence="3" id="KW-1185">Reference proteome</keyword>
<name>A0ABR0KS42_9PEZI</name>
<dbReference type="EMBL" id="JAVRRA010025184">
    <property type="protein sequence ID" value="KAK5121371.1"/>
    <property type="molecule type" value="Genomic_DNA"/>
</dbReference>
<protein>
    <submittedName>
        <fullName evidence="2">Uncharacterized protein</fullName>
    </submittedName>
</protein>
<reference evidence="2 3" key="1">
    <citation type="submission" date="2023-08" db="EMBL/GenBank/DDBJ databases">
        <title>Black Yeasts Isolated from many extreme environments.</title>
        <authorList>
            <person name="Coleine C."/>
            <person name="Stajich J.E."/>
            <person name="Selbmann L."/>
        </authorList>
    </citation>
    <scope>NUCLEOTIDE SEQUENCE [LARGE SCALE GENOMIC DNA]</scope>
    <source>
        <strain evidence="2 3">CCFEE 536</strain>
    </source>
</reference>